<gene>
    <name evidence="2" type="ORF">JVT61DRAFT_1353</name>
    <name evidence="1" type="ORF">JVT61DRAFT_1921</name>
</gene>
<comment type="caution">
    <text evidence="2">The sequence shown here is derived from an EMBL/GenBank/DDBJ whole genome shotgun (WGS) entry which is preliminary data.</text>
</comment>
<evidence type="ECO:0000313" key="1">
    <source>
        <dbReference type="EMBL" id="KAG6369053.1"/>
    </source>
</evidence>
<sequence length="229" mass="25866">MEPTSYETRSIRGDTDGDHNGQNLFLCLRSLFATQERPTRDSDLAALLAIDLSTRYKQLSSGKPGRSLLLNTRHDQLGDVEDLNEAIVLDQEALHLWPQGHPNRLSSLCNLSGHLSNRYMELGVIEDLNETIVLAREVFDFCPKRHRHRSSSLNLLENNLSRRYNQLGVMEDLDEAIILSREAVDLYSRGHCDRSMSSSNLAAHLSTRYKQLGVMKDLVGAIVLPERTP</sequence>
<evidence type="ECO:0000313" key="3">
    <source>
        <dbReference type="Proteomes" id="UP000683000"/>
    </source>
</evidence>
<dbReference type="EMBL" id="JAGFBS010000100">
    <property type="protein sequence ID" value="KAG6369193.1"/>
    <property type="molecule type" value="Genomic_DNA"/>
</dbReference>
<dbReference type="Proteomes" id="UP000683000">
    <property type="component" value="Unassembled WGS sequence"/>
</dbReference>
<keyword evidence="3" id="KW-1185">Reference proteome</keyword>
<evidence type="ECO:0000313" key="2">
    <source>
        <dbReference type="EMBL" id="KAG6369193.1"/>
    </source>
</evidence>
<dbReference type="OrthoDB" id="2629314at2759"/>
<dbReference type="Gene3D" id="1.25.40.10">
    <property type="entry name" value="Tetratricopeptide repeat domain"/>
    <property type="match status" value="1"/>
</dbReference>
<dbReference type="EMBL" id="JAGFBS010000113">
    <property type="protein sequence ID" value="KAG6369053.1"/>
    <property type="molecule type" value="Genomic_DNA"/>
</dbReference>
<dbReference type="AlphaFoldDB" id="A0A8I2YC40"/>
<dbReference type="InterPro" id="IPR011990">
    <property type="entry name" value="TPR-like_helical_dom_sf"/>
</dbReference>
<reference evidence="2" key="1">
    <citation type="submission" date="2021-03" db="EMBL/GenBank/DDBJ databases">
        <title>Evolutionary innovations through gain and loss of genes in the ectomycorrhizal Boletales.</title>
        <authorList>
            <person name="Wu G."/>
            <person name="Miyauchi S."/>
            <person name="Morin E."/>
            <person name="Yang Z.-L."/>
            <person name="Xu J."/>
            <person name="Martin F.M."/>
        </authorList>
    </citation>
    <scope>NUCLEOTIDE SEQUENCE</scope>
    <source>
        <strain evidence="2">BR01</strain>
    </source>
</reference>
<organism evidence="2 3">
    <name type="scientific">Boletus reticuloceps</name>
    <dbReference type="NCBI Taxonomy" id="495285"/>
    <lineage>
        <taxon>Eukaryota</taxon>
        <taxon>Fungi</taxon>
        <taxon>Dikarya</taxon>
        <taxon>Basidiomycota</taxon>
        <taxon>Agaricomycotina</taxon>
        <taxon>Agaricomycetes</taxon>
        <taxon>Agaricomycetidae</taxon>
        <taxon>Boletales</taxon>
        <taxon>Boletineae</taxon>
        <taxon>Boletaceae</taxon>
        <taxon>Boletoideae</taxon>
        <taxon>Boletus</taxon>
    </lineage>
</organism>
<accession>A0A8I2YC40</accession>
<protein>
    <submittedName>
        <fullName evidence="2">Uncharacterized protein</fullName>
    </submittedName>
</protein>
<proteinExistence type="predicted"/>
<name>A0A8I2YC40_9AGAM</name>